<dbReference type="Pfam" id="PF06405">
    <property type="entry name" value="RCC_reductase"/>
    <property type="match status" value="1"/>
</dbReference>
<keyword evidence="2" id="KW-1185">Reference proteome</keyword>
<dbReference type="Proteomes" id="UP001371456">
    <property type="component" value="Unassembled WGS sequence"/>
</dbReference>
<dbReference type="GO" id="GO:0009507">
    <property type="term" value="C:chloroplast"/>
    <property type="evidence" value="ECO:0007669"/>
    <property type="project" value="TreeGrafter"/>
</dbReference>
<dbReference type="InterPro" id="IPR009439">
    <property type="entry name" value="RCC_reductase"/>
</dbReference>
<dbReference type="PANTHER" id="PTHR34685">
    <property type="entry name" value="RED CHLOROPHYLL CATABOLITE REDUCTASE, CHLOROPLASTIC"/>
    <property type="match status" value="1"/>
</dbReference>
<protein>
    <submittedName>
        <fullName evidence="1">Uncharacterized protein</fullName>
    </submittedName>
</protein>
<reference evidence="1 2" key="1">
    <citation type="submission" date="2024-02" db="EMBL/GenBank/DDBJ databases">
        <title>de novo genome assembly of Solanum bulbocastanum strain 11H21.</title>
        <authorList>
            <person name="Hosaka A.J."/>
        </authorList>
    </citation>
    <scope>NUCLEOTIDE SEQUENCE [LARGE SCALE GENOMIC DNA]</scope>
    <source>
        <tissue evidence="1">Young leaves</tissue>
    </source>
</reference>
<dbReference type="PANTHER" id="PTHR34685:SF2">
    <property type="entry name" value="RED CHLOROPHYLL CATABOLITE REDUCTASE, CHLOROPLASTIC"/>
    <property type="match status" value="1"/>
</dbReference>
<organism evidence="1 2">
    <name type="scientific">Solanum bulbocastanum</name>
    <name type="common">Wild potato</name>
    <dbReference type="NCBI Taxonomy" id="147425"/>
    <lineage>
        <taxon>Eukaryota</taxon>
        <taxon>Viridiplantae</taxon>
        <taxon>Streptophyta</taxon>
        <taxon>Embryophyta</taxon>
        <taxon>Tracheophyta</taxon>
        <taxon>Spermatophyta</taxon>
        <taxon>Magnoliopsida</taxon>
        <taxon>eudicotyledons</taxon>
        <taxon>Gunneridae</taxon>
        <taxon>Pentapetalae</taxon>
        <taxon>asterids</taxon>
        <taxon>lamiids</taxon>
        <taxon>Solanales</taxon>
        <taxon>Solanaceae</taxon>
        <taxon>Solanoideae</taxon>
        <taxon>Solaneae</taxon>
        <taxon>Solanum</taxon>
    </lineage>
</organism>
<gene>
    <name evidence="1" type="ORF">RDI58_007042</name>
</gene>
<name>A0AAN8TTT5_SOLBU</name>
<sequence length="86" mass="10107">MEHHESKFKEFPYASDPYRELMVELVSTMENRLGESLLPCTLPSHVQYFENESATAHASLYLGSLQLTHRRSVEYYKPFSIFETFN</sequence>
<dbReference type="GO" id="GO:0051743">
    <property type="term" value="F:red chlorophyll catabolite reductase activity"/>
    <property type="evidence" value="ECO:0007669"/>
    <property type="project" value="InterPro"/>
</dbReference>
<dbReference type="EMBL" id="JBANQN010000003">
    <property type="protein sequence ID" value="KAK6793589.1"/>
    <property type="molecule type" value="Genomic_DNA"/>
</dbReference>
<accession>A0AAN8TTT5</accession>
<comment type="caution">
    <text evidence="1">The sequence shown here is derived from an EMBL/GenBank/DDBJ whole genome shotgun (WGS) entry which is preliminary data.</text>
</comment>
<dbReference type="GO" id="GO:0015996">
    <property type="term" value="P:chlorophyll catabolic process"/>
    <property type="evidence" value="ECO:0007669"/>
    <property type="project" value="TreeGrafter"/>
</dbReference>
<dbReference type="AlphaFoldDB" id="A0AAN8TTT5"/>
<evidence type="ECO:0000313" key="2">
    <source>
        <dbReference type="Proteomes" id="UP001371456"/>
    </source>
</evidence>
<evidence type="ECO:0000313" key="1">
    <source>
        <dbReference type="EMBL" id="KAK6793589.1"/>
    </source>
</evidence>
<dbReference type="Gene3D" id="3.40.1500.20">
    <property type="match status" value="1"/>
</dbReference>
<proteinExistence type="predicted"/>